<feature type="signal peptide" evidence="6">
    <location>
        <begin position="1"/>
        <end position="20"/>
    </location>
</feature>
<comment type="caution">
    <text evidence="8">The sequence shown here is derived from an EMBL/GenBank/DDBJ whole genome shotgun (WGS) entry which is preliminary data.</text>
</comment>
<dbReference type="Proteomes" id="UP000321721">
    <property type="component" value="Unassembled WGS sequence"/>
</dbReference>
<protein>
    <submittedName>
        <fullName evidence="8">TM2 domain-containing protein</fullName>
    </submittedName>
</protein>
<keyword evidence="6" id="KW-0732">Signal</keyword>
<evidence type="ECO:0000256" key="5">
    <source>
        <dbReference type="SAM" id="Phobius"/>
    </source>
</evidence>
<keyword evidence="9" id="KW-1185">Reference proteome</keyword>
<dbReference type="InterPro" id="IPR007829">
    <property type="entry name" value="TM2"/>
</dbReference>
<dbReference type="GO" id="GO:0016020">
    <property type="term" value="C:membrane"/>
    <property type="evidence" value="ECO:0007669"/>
    <property type="project" value="UniProtKB-SubCell"/>
</dbReference>
<name>A0A5C6RR48_9FLAO</name>
<keyword evidence="3 5" id="KW-1133">Transmembrane helix</keyword>
<dbReference type="AlphaFoldDB" id="A0A5C6RR48"/>
<dbReference type="EMBL" id="VOOS01000004">
    <property type="protein sequence ID" value="TXB64667.1"/>
    <property type="molecule type" value="Genomic_DNA"/>
</dbReference>
<evidence type="ECO:0000256" key="1">
    <source>
        <dbReference type="ARBA" id="ARBA00004141"/>
    </source>
</evidence>
<evidence type="ECO:0000256" key="4">
    <source>
        <dbReference type="ARBA" id="ARBA00023136"/>
    </source>
</evidence>
<comment type="subcellular location">
    <subcellularLocation>
        <location evidence="1">Membrane</location>
        <topology evidence="1">Multi-pass membrane protein</topology>
    </subcellularLocation>
</comment>
<keyword evidence="2 5" id="KW-0812">Transmembrane</keyword>
<organism evidence="8 9">
    <name type="scientific">Vicingus serpentipes</name>
    <dbReference type="NCBI Taxonomy" id="1926625"/>
    <lineage>
        <taxon>Bacteria</taxon>
        <taxon>Pseudomonadati</taxon>
        <taxon>Bacteroidota</taxon>
        <taxon>Flavobacteriia</taxon>
        <taxon>Flavobacteriales</taxon>
        <taxon>Vicingaceae</taxon>
        <taxon>Vicingus</taxon>
    </lineage>
</organism>
<reference evidence="8 9" key="1">
    <citation type="submission" date="2019-08" db="EMBL/GenBank/DDBJ databases">
        <title>Genome of Vicingus serpentipes NCIMB 15042.</title>
        <authorList>
            <person name="Bowman J.P."/>
        </authorList>
    </citation>
    <scope>NUCLEOTIDE SEQUENCE [LARGE SCALE GENOMIC DNA]</scope>
    <source>
        <strain evidence="8 9">NCIMB 15042</strain>
    </source>
</reference>
<accession>A0A5C6RR48</accession>
<feature type="domain" description="TM2" evidence="7">
    <location>
        <begin position="58"/>
        <end position="102"/>
    </location>
</feature>
<evidence type="ECO:0000256" key="6">
    <source>
        <dbReference type="SAM" id="SignalP"/>
    </source>
</evidence>
<evidence type="ECO:0000256" key="2">
    <source>
        <dbReference type="ARBA" id="ARBA00022692"/>
    </source>
</evidence>
<dbReference type="RefSeq" id="WP_147100862.1">
    <property type="nucleotide sequence ID" value="NZ_VOOS01000004.1"/>
</dbReference>
<gene>
    <name evidence="8" type="ORF">FRY74_09455</name>
</gene>
<evidence type="ECO:0000313" key="9">
    <source>
        <dbReference type="Proteomes" id="UP000321721"/>
    </source>
</evidence>
<sequence>MYKKITFCFLFFTSVFFAKAEKTQFSFQDTIFAENKELINAGDSIQPNKKAERKHVRVKAIIFTILTGPLGGHRVYLRTRPGAPIIYAVTLGGFGILPLVDLAHLIFKKDISSFEENPKIMMWTK</sequence>
<evidence type="ECO:0000313" key="8">
    <source>
        <dbReference type="EMBL" id="TXB64667.1"/>
    </source>
</evidence>
<feature type="transmembrane region" description="Helical" evidence="5">
    <location>
        <begin position="85"/>
        <end position="107"/>
    </location>
</feature>
<evidence type="ECO:0000256" key="3">
    <source>
        <dbReference type="ARBA" id="ARBA00022989"/>
    </source>
</evidence>
<dbReference type="OrthoDB" id="6079945at2"/>
<evidence type="ECO:0000259" key="7">
    <source>
        <dbReference type="Pfam" id="PF05154"/>
    </source>
</evidence>
<proteinExistence type="predicted"/>
<feature type="chain" id="PRO_5022762101" evidence="6">
    <location>
        <begin position="21"/>
        <end position="125"/>
    </location>
</feature>
<dbReference type="Pfam" id="PF05154">
    <property type="entry name" value="TM2"/>
    <property type="match status" value="1"/>
</dbReference>
<keyword evidence="4 5" id="KW-0472">Membrane</keyword>